<feature type="binding site" evidence="3">
    <location>
        <begin position="438"/>
        <end position="445"/>
    </location>
    <ligand>
        <name>ATP</name>
        <dbReference type="ChEBI" id="CHEBI:30616"/>
    </ligand>
</feature>
<evidence type="ECO:0000313" key="9">
    <source>
        <dbReference type="Proteomes" id="UP000292003"/>
    </source>
</evidence>
<keyword evidence="8" id="KW-0132">Cell division</keyword>
<dbReference type="GO" id="GO:0051301">
    <property type="term" value="P:cell division"/>
    <property type="evidence" value="ECO:0007669"/>
    <property type="project" value="UniProtKB-KW"/>
</dbReference>
<gene>
    <name evidence="8" type="ORF">EWH70_09480</name>
</gene>
<evidence type="ECO:0000256" key="2">
    <source>
        <dbReference type="ARBA" id="ARBA00022840"/>
    </source>
</evidence>
<dbReference type="Pfam" id="PF01580">
    <property type="entry name" value="FtsK_SpoIIIE"/>
    <property type="match status" value="1"/>
</dbReference>
<dbReference type="AlphaFoldDB" id="A0A4Q7JB34"/>
<evidence type="ECO:0000256" key="6">
    <source>
        <dbReference type="SAM" id="Phobius"/>
    </source>
</evidence>
<reference evidence="8 9" key="1">
    <citation type="submission" date="2019-02" db="EMBL/GenBank/DDBJ databases">
        <title>Draft genome sequence of Amycolatopsis sp. 8-3EHSu isolated from roots of Suaeda maritima.</title>
        <authorList>
            <person name="Duangmal K."/>
            <person name="Chantavorakit T."/>
        </authorList>
    </citation>
    <scope>NUCLEOTIDE SEQUENCE [LARGE SCALE GENOMIC DNA]</scope>
    <source>
        <strain evidence="8 9">8-3EHSu</strain>
    </source>
</reference>
<keyword evidence="6" id="KW-1133">Transmembrane helix</keyword>
<dbReference type="Proteomes" id="UP000292003">
    <property type="component" value="Unassembled WGS sequence"/>
</dbReference>
<keyword evidence="8" id="KW-0131">Cell cycle</keyword>
<feature type="region of interest" description="Disordered" evidence="5">
    <location>
        <begin position="1"/>
        <end position="104"/>
    </location>
</feature>
<feature type="coiled-coil region" evidence="4">
    <location>
        <begin position="490"/>
        <end position="520"/>
    </location>
</feature>
<evidence type="ECO:0000313" key="8">
    <source>
        <dbReference type="EMBL" id="RZQ64206.1"/>
    </source>
</evidence>
<dbReference type="GO" id="GO:0005524">
    <property type="term" value="F:ATP binding"/>
    <property type="evidence" value="ECO:0007669"/>
    <property type="project" value="UniProtKB-UniRule"/>
</dbReference>
<dbReference type="OrthoDB" id="3315716at2"/>
<keyword evidence="2 3" id="KW-0067">ATP-binding</keyword>
<feature type="compositionally biased region" description="Polar residues" evidence="5">
    <location>
        <begin position="1"/>
        <end position="48"/>
    </location>
</feature>
<dbReference type="InterPro" id="IPR027417">
    <property type="entry name" value="P-loop_NTPase"/>
</dbReference>
<evidence type="ECO:0000259" key="7">
    <source>
        <dbReference type="PROSITE" id="PS50901"/>
    </source>
</evidence>
<dbReference type="GO" id="GO:0003677">
    <property type="term" value="F:DNA binding"/>
    <property type="evidence" value="ECO:0007669"/>
    <property type="project" value="InterPro"/>
</dbReference>
<proteinExistence type="predicted"/>
<dbReference type="SUPFAM" id="SSF52540">
    <property type="entry name" value="P-loop containing nucleoside triphosphate hydrolases"/>
    <property type="match status" value="1"/>
</dbReference>
<protein>
    <submittedName>
        <fullName evidence="8">Cell division protein FtsK</fullName>
    </submittedName>
</protein>
<comment type="caution">
    <text evidence="8">The sequence shown here is derived from an EMBL/GenBank/DDBJ whole genome shotgun (WGS) entry which is preliminary data.</text>
</comment>
<organism evidence="8 9">
    <name type="scientific">Amycolatopsis suaedae</name>
    <dbReference type="NCBI Taxonomy" id="2510978"/>
    <lineage>
        <taxon>Bacteria</taxon>
        <taxon>Bacillati</taxon>
        <taxon>Actinomycetota</taxon>
        <taxon>Actinomycetes</taxon>
        <taxon>Pseudonocardiales</taxon>
        <taxon>Pseudonocardiaceae</taxon>
        <taxon>Amycolatopsis</taxon>
    </lineage>
</organism>
<dbReference type="InterPro" id="IPR050206">
    <property type="entry name" value="FtsK/SpoIIIE/SftA"/>
</dbReference>
<accession>A0A4Q7JB34</accession>
<sequence length="798" mass="85046">MNTPEHATTNTADPSGGPSVNTAEQPSTNPATNTVPADTVNTTVNDAVNGTEGAATDPGAPEVAYTRAGNVVPIRPDAARTPEDIPEQGGDPLAGRGTVLDAPADADGDAEVVRHPVQVDPPEPAKPSWWQAAREAKVRPLVPAWARSRSEVRQRAKWLAGYAGHTTAYHAIRCPLYAAKLAARAPRGLGRVVVAGHRWVFDAEGKPLRIAAVAAGATDEYRRLTEIRETRVRKRSTVVFLLFLAVLAGVFLLVTALSPVWSWLTIAAAVGVFGWVGTPADKPVIGRAVVTSKAPKLTSDVVVRALTALGIAQINQAVSKGPGITFPAPITRDGPGWRAEVDLPHGVTVTDVMERRDKLASGLRRPLGCVWPEPVSEEHAGRLVLWVGDQNMAAAKPAAWPLAKSGKADLFKTVPFGTDQRGRPVGVDLVFANMVIGAMPRMGKTFSLRVLVLAAALDPWVELLLFELKGTGDLGMFERVAHRYASGPDTDTLDKAMEALRELHRELERRSKTIRRIAKENPAACPENKVTPELARNRKLGLHLVFAAIDECQELFSHEDYKAEATKLAEGIIKRGPAMGVILILATQRPDANSLPPGVSANAGLRFCLRVMGQTENDMVLGTSAYKNGIRATTFGAKDKGIGYLVGAADDPQIVRSYYIDGPAAETIVGRARTLREKAGTITGHAAGEAPEATGPAHSLIADVAAVLGADETKVWSETIVDRLAALRPEVYGAWAELDGRTKANQLAAGLKPYGVETGQVHGKTEGGKTANRRGVVRADVEAAANTHRRKTTNVDGE</sequence>
<dbReference type="InterPro" id="IPR002543">
    <property type="entry name" value="FtsK_dom"/>
</dbReference>
<name>A0A4Q7JB34_9PSEU</name>
<dbReference type="PANTHER" id="PTHR22683:SF1">
    <property type="entry name" value="TYPE VII SECRETION SYSTEM PROTEIN ESSC"/>
    <property type="match status" value="1"/>
</dbReference>
<evidence type="ECO:0000256" key="1">
    <source>
        <dbReference type="ARBA" id="ARBA00022741"/>
    </source>
</evidence>
<feature type="transmembrane region" description="Helical" evidence="6">
    <location>
        <begin position="237"/>
        <end position="254"/>
    </location>
</feature>
<evidence type="ECO:0000256" key="3">
    <source>
        <dbReference type="PROSITE-ProRule" id="PRU00289"/>
    </source>
</evidence>
<keyword evidence="9" id="KW-1185">Reference proteome</keyword>
<keyword evidence="6" id="KW-0812">Transmembrane</keyword>
<dbReference type="PANTHER" id="PTHR22683">
    <property type="entry name" value="SPORULATION PROTEIN RELATED"/>
    <property type="match status" value="1"/>
</dbReference>
<feature type="domain" description="FtsK" evidence="7">
    <location>
        <begin position="422"/>
        <end position="618"/>
    </location>
</feature>
<evidence type="ECO:0000256" key="4">
    <source>
        <dbReference type="SAM" id="Coils"/>
    </source>
</evidence>
<dbReference type="PROSITE" id="PS50901">
    <property type="entry name" value="FTSK"/>
    <property type="match status" value="1"/>
</dbReference>
<keyword evidence="4" id="KW-0175">Coiled coil</keyword>
<keyword evidence="1 3" id="KW-0547">Nucleotide-binding</keyword>
<evidence type="ECO:0000256" key="5">
    <source>
        <dbReference type="SAM" id="MobiDB-lite"/>
    </source>
</evidence>
<keyword evidence="6" id="KW-0472">Membrane</keyword>
<dbReference type="Gene3D" id="3.40.50.300">
    <property type="entry name" value="P-loop containing nucleotide triphosphate hydrolases"/>
    <property type="match status" value="1"/>
</dbReference>
<dbReference type="EMBL" id="SFCC01000004">
    <property type="protein sequence ID" value="RZQ64206.1"/>
    <property type="molecule type" value="Genomic_DNA"/>
</dbReference>